<dbReference type="Proteomes" id="UP000231383">
    <property type="component" value="Unassembled WGS sequence"/>
</dbReference>
<protein>
    <submittedName>
        <fullName evidence="6">Uncharacterized protein</fullName>
    </submittedName>
</protein>
<feature type="transmembrane region" description="Helical" evidence="5">
    <location>
        <begin position="99"/>
        <end position="119"/>
    </location>
</feature>
<evidence type="ECO:0000313" key="6">
    <source>
        <dbReference type="EMBL" id="PJC33371.1"/>
    </source>
</evidence>
<dbReference type="EMBL" id="PFSC01000043">
    <property type="protein sequence ID" value="PJC33371.1"/>
    <property type="molecule type" value="Genomic_DNA"/>
</dbReference>
<evidence type="ECO:0000256" key="4">
    <source>
        <dbReference type="ARBA" id="ARBA00023136"/>
    </source>
</evidence>
<organism evidence="6 7">
    <name type="scientific">Candidatus Roizmanbacteria bacterium CG_4_9_14_0_2_um_filter_39_13</name>
    <dbReference type="NCBI Taxonomy" id="1974839"/>
    <lineage>
        <taxon>Bacteria</taxon>
        <taxon>Candidatus Roizmaniibacteriota</taxon>
    </lineage>
</organism>
<keyword evidence="2 5" id="KW-0812">Transmembrane</keyword>
<name>A0A2M8F261_9BACT</name>
<feature type="transmembrane region" description="Helical" evidence="5">
    <location>
        <begin position="67"/>
        <end position="87"/>
    </location>
</feature>
<evidence type="ECO:0000256" key="1">
    <source>
        <dbReference type="ARBA" id="ARBA00004141"/>
    </source>
</evidence>
<dbReference type="AlphaFoldDB" id="A0A2M8F261"/>
<accession>A0A2M8F261</accession>
<feature type="transmembrane region" description="Helical" evidence="5">
    <location>
        <begin position="125"/>
        <end position="147"/>
    </location>
</feature>
<dbReference type="GO" id="GO:0016020">
    <property type="term" value="C:membrane"/>
    <property type="evidence" value="ECO:0007669"/>
    <property type="project" value="UniProtKB-SubCell"/>
</dbReference>
<sequence>MNFIDKLEKKLGWIAIPNLTYYLIAGQVIGFILVSISPKSAELLSFNGAQILKGEWWRAITYLMEPLTTNVLFLAFAMYLYYLYGLVLERHWGTFRYTVFTLISIISTLIFSMVFPFVTITNSHLYTTLFLAFAFLFPDFTLMIFFILPLKIKWLAGITWILTGLTLVTGTVEMKILTIVALSNFFIFFGEDVSINIKHLFKHQSEDVRSKVIKGKPNHICATCNKNERDNPDMGIRYCDECVPTTCYCEEHIEDHVHKILRK</sequence>
<evidence type="ECO:0000256" key="2">
    <source>
        <dbReference type="ARBA" id="ARBA00022692"/>
    </source>
</evidence>
<comment type="caution">
    <text evidence="6">The sequence shown here is derived from an EMBL/GenBank/DDBJ whole genome shotgun (WGS) entry which is preliminary data.</text>
</comment>
<comment type="subcellular location">
    <subcellularLocation>
        <location evidence="1">Membrane</location>
        <topology evidence="1">Multi-pass membrane protein</topology>
    </subcellularLocation>
</comment>
<gene>
    <name evidence="6" type="ORF">CO051_01610</name>
</gene>
<evidence type="ECO:0000313" key="7">
    <source>
        <dbReference type="Proteomes" id="UP000231383"/>
    </source>
</evidence>
<evidence type="ECO:0000256" key="3">
    <source>
        <dbReference type="ARBA" id="ARBA00022989"/>
    </source>
</evidence>
<proteinExistence type="predicted"/>
<dbReference type="SUPFAM" id="SSF144091">
    <property type="entry name" value="Rhomboid-like"/>
    <property type="match status" value="1"/>
</dbReference>
<keyword evidence="4 5" id="KW-0472">Membrane</keyword>
<feature type="transmembrane region" description="Helical" evidence="5">
    <location>
        <begin position="12"/>
        <end position="36"/>
    </location>
</feature>
<evidence type="ECO:0000256" key="5">
    <source>
        <dbReference type="SAM" id="Phobius"/>
    </source>
</evidence>
<dbReference type="Gene3D" id="1.20.1540.10">
    <property type="entry name" value="Rhomboid-like"/>
    <property type="match status" value="1"/>
</dbReference>
<reference evidence="7" key="1">
    <citation type="submission" date="2017-09" db="EMBL/GenBank/DDBJ databases">
        <title>Depth-based differentiation of microbial function through sediment-hosted aquifers and enrichment of novel symbionts in the deep terrestrial subsurface.</title>
        <authorList>
            <person name="Probst A.J."/>
            <person name="Ladd B."/>
            <person name="Jarett J.K."/>
            <person name="Geller-Mcgrath D.E."/>
            <person name="Sieber C.M.K."/>
            <person name="Emerson J.B."/>
            <person name="Anantharaman K."/>
            <person name="Thomas B.C."/>
            <person name="Malmstrom R."/>
            <person name="Stieglmeier M."/>
            <person name="Klingl A."/>
            <person name="Woyke T."/>
            <person name="Ryan C.M."/>
            <person name="Banfield J.F."/>
        </authorList>
    </citation>
    <scope>NUCLEOTIDE SEQUENCE [LARGE SCALE GENOMIC DNA]</scope>
</reference>
<dbReference type="InterPro" id="IPR035952">
    <property type="entry name" value="Rhomboid-like_sf"/>
</dbReference>
<keyword evidence="3 5" id="KW-1133">Transmembrane helix</keyword>